<dbReference type="InterPro" id="IPR046373">
    <property type="entry name" value="Acyl-CoA_Oxase/DH_mid-dom_sf"/>
</dbReference>
<dbReference type="Pfam" id="PF00441">
    <property type="entry name" value="Acyl-CoA_dh_1"/>
    <property type="match status" value="1"/>
</dbReference>
<dbReference type="EMBL" id="JADPUN010000292">
    <property type="protein sequence ID" value="MBF9133778.1"/>
    <property type="molecule type" value="Genomic_DNA"/>
</dbReference>
<feature type="domain" description="Acyl-CoA dehydrogenase/oxidase N-terminal" evidence="10">
    <location>
        <begin position="34"/>
        <end position="145"/>
    </location>
</feature>
<dbReference type="InterPro" id="IPR009100">
    <property type="entry name" value="AcylCoA_DH/oxidase_NM_dom_sf"/>
</dbReference>
<dbReference type="InterPro" id="IPR036250">
    <property type="entry name" value="AcylCo_DH-like_C"/>
</dbReference>
<dbReference type="Gene3D" id="2.40.110.10">
    <property type="entry name" value="Butyryl-CoA Dehydrogenase, subunit A, domain 2"/>
    <property type="match status" value="1"/>
</dbReference>
<dbReference type="RefSeq" id="WP_196205282.1">
    <property type="nucleotide sequence ID" value="NZ_JADPUN010000292.1"/>
</dbReference>
<keyword evidence="12" id="KW-1185">Reference proteome</keyword>
<evidence type="ECO:0000256" key="3">
    <source>
        <dbReference type="ARBA" id="ARBA00022630"/>
    </source>
</evidence>
<protein>
    <submittedName>
        <fullName evidence="11">Acyl-CoA dehydrogenase family protein</fullName>
    </submittedName>
</protein>
<dbReference type="Gene3D" id="1.20.140.10">
    <property type="entry name" value="Butyryl-CoA Dehydrogenase, subunit A, domain 3"/>
    <property type="match status" value="1"/>
</dbReference>
<evidence type="ECO:0000259" key="9">
    <source>
        <dbReference type="Pfam" id="PF02770"/>
    </source>
</evidence>
<dbReference type="InterPro" id="IPR037069">
    <property type="entry name" value="AcylCoA_DH/ox_N_sf"/>
</dbReference>
<evidence type="ECO:0000256" key="4">
    <source>
        <dbReference type="ARBA" id="ARBA00022827"/>
    </source>
</evidence>
<evidence type="ECO:0000256" key="5">
    <source>
        <dbReference type="ARBA" id="ARBA00022946"/>
    </source>
</evidence>
<dbReference type="SUPFAM" id="SSF56645">
    <property type="entry name" value="Acyl-CoA dehydrogenase NM domain-like"/>
    <property type="match status" value="1"/>
</dbReference>
<evidence type="ECO:0000259" key="8">
    <source>
        <dbReference type="Pfam" id="PF00441"/>
    </source>
</evidence>
<evidence type="ECO:0000313" key="11">
    <source>
        <dbReference type="EMBL" id="MBF9133778.1"/>
    </source>
</evidence>
<dbReference type="SUPFAM" id="SSF47203">
    <property type="entry name" value="Acyl-CoA dehydrogenase C-terminal domain-like"/>
    <property type="match status" value="1"/>
</dbReference>
<reference evidence="11 12" key="1">
    <citation type="submission" date="2020-11" db="EMBL/GenBank/DDBJ databases">
        <title>A novel isolate from a Black sea contaminated sediment with potential to produce alkanes: Plantactinospora alkalitolerans sp. nov.</title>
        <authorList>
            <person name="Carro L."/>
            <person name="Veyisoglu A."/>
            <person name="Guven K."/>
            <person name="Schumann P."/>
            <person name="Klenk H.-P."/>
            <person name="Sahin N."/>
        </authorList>
    </citation>
    <scope>NUCLEOTIDE SEQUENCE [LARGE SCALE GENOMIC DNA]</scope>
    <source>
        <strain evidence="11 12">S1510</strain>
    </source>
</reference>
<organism evidence="11 12">
    <name type="scientific">Plantactinospora alkalitolerans</name>
    <dbReference type="NCBI Taxonomy" id="2789879"/>
    <lineage>
        <taxon>Bacteria</taxon>
        <taxon>Bacillati</taxon>
        <taxon>Actinomycetota</taxon>
        <taxon>Actinomycetes</taxon>
        <taxon>Micromonosporales</taxon>
        <taxon>Micromonosporaceae</taxon>
        <taxon>Plantactinospora</taxon>
    </lineage>
</organism>
<dbReference type="InterPro" id="IPR006091">
    <property type="entry name" value="Acyl-CoA_Oxase/DH_mid-dom"/>
</dbReference>
<dbReference type="Pfam" id="PF02770">
    <property type="entry name" value="Acyl-CoA_dh_M"/>
    <property type="match status" value="1"/>
</dbReference>
<dbReference type="Pfam" id="PF02771">
    <property type="entry name" value="Acyl-CoA_dh_N"/>
    <property type="match status" value="1"/>
</dbReference>
<evidence type="ECO:0000256" key="7">
    <source>
        <dbReference type="RuleBase" id="RU362125"/>
    </source>
</evidence>
<feature type="domain" description="Acyl-CoA oxidase/dehydrogenase middle" evidence="9">
    <location>
        <begin position="149"/>
        <end position="239"/>
    </location>
</feature>
<keyword evidence="5" id="KW-0809">Transit peptide</keyword>
<dbReference type="PANTHER" id="PTHR42807:SF1">
    <property type="entry name" value="GLUTARYL-COA DEHYDROGENASE, MITOCHONDRIAL"/>
    <property type="match status" value="1"/>
</dbReference>
<feature type="domain" description="Acyl-CoA dehydrogenase/oxidase C-terminal" evidence="8">
    <location>
        <begin position="251"/>
        <end position="398"/>
    </location>
</feature>
<evidence type="ECO:0000256" key="2">
    <source>
        <dbReference type="ARBA" id="ARBA00009347"/>
    </source>
</evidence>
<comment type="caution">
    <text evidence="11">The sequence shown here is derived from an EMBL/GenBank/DDBJ whole genome shotgun (WGS) entry which is preliminary data.</text>
</comment>
<dbReference type="InterPro" id="IPR013786">
    <property type="entry name" value="AcylCoA_DH/ox_N"/>
</dbReference>
<gene>
    <name evidence="11" type="ORF">I0C86_33310</name>
</gene>
<evidence type="ECO:0000256" key="1">
    <source>
        <dbReference type="ARBA" id="ARBA00001974"/>
    </source>
</evidence>
<evidence type="ECO:0000256" key="6">
    <source>
        <dbReference type="ARBA" id="ARBA00023002"/>
    </source>
</evidence>
<dbReference type="InterPro" id="IPR052033">
    <property type="entry name" value="Glutaryl-CoA_DH_mitochondrial"/>
</dbReference>
<evidence type="ECO:0000259" key="10">
    <source>
        <dbReference type="Pfam" id="PF02771"/>
    </source>
</evidence>
<keyword evidence="6 7" id="KW-0560">Oxidoreductase</keyword>
<dbReference type="PANTHER" id="PTHR42807">
    <property type="entry name" value="GLUTARYL-COA DEHYDROGENASE, MITOCHONDRIAL"/>
    <property type="match status" value="1"/>
</dbReference>
<sequence length="406" mass="43367">MSERSAGTSERIARTGQDRTAPLDLLDLDGSLAEEDRQIRAVVAGLVTTRVRPYVARWYELGEAPIRDLAVEFGRVGLLGMHLTGYGCAGASAVAYGLACLELEAGDSGVRSLVSVQGSLAMYAIWRYGSEEQKQHWLPSMASGETIGCFGLTEPDHGSDPASMATRARRDGTDWVLDGGKMWITNAPVADVAVIWARTDGGVRGFVVPMGTPGVTAREIRHKMSLRASSTGEIVLDEVRLPADALLPTATGLKAPLSCLTEARYGIVWGALGAARDCLHTALDYATGREQFGRPIAGFQLTQAKLADMAVELQKGYLLALHLGRLADAGTLRPEQVSVGKLNNVREAIEIARQCRTILGANGISGEYPVLRHANNLESVLTYEGTSEIHQLVIGQRLTGLAAFGG</sequence>
<keyword evidence="4 7" id="KW-0274">FAD</keyword>
<proteinExistence type="inferred from homology"/>
<accession>A0ABS0H6F6</accession>
<dbReference type="InterPro" id="IPR009075">
    <property type="entry name" value="AcylCo_DH/oxidase_C"/>
</dbReference>
<comment type="cofactor">
    <cofactor evidence="1 7">
        <name>FAD</name>
        <dbReference type="ChEBI" id="CHEBI:57692"/>
    </cofactor>
</comment>
<dbReference type="Proteomes" id="UP000638560">
    <property type="component" value="Unassembled WGS sequence"/>
</dbReference>
<name>A0ABS0H6F6_9ACTN</name>
<keyword evidence="3 7" id="KW-0285">Flavoprotein</keyword>
<evidence type="ECO:0000313" key="12">
    <source>
        <dbReference type="Proteomes" id="UP000638560"/>
    </source>
</evidence>
<dbReference type="Gene3D" id="1.10.540.10">
    <property type="entry name" value="Acyl-CoA dehydrogenase/oxidase, N-terminal domain"/>
    <property type="match status" value="1"/>
</dbReference>
<comment type="similarity">
    <text evidence="2 7">Belongs to the acyl-CoA dehydrogenase family.</text>
</comment>